<keyword evidence="3" id="KW-0472">Membrane</keyword>
<evidence type="ECO:0000256" key="1">
    <source>
        <dbReference type="SAM" id="Coils"/>
    </source>
</evidence>
<evidence type="ECO:0000259" key="4">
    <source>
        <dbReference type="PROSITE" id="PS51782"/>
    </source>
</evidence>
<dbReference type="PANTHER" id="PTHR33734:SF22">
    <property type="entry name" value="MEMBRANE-BOUND LYTIC MUREIN TRANSGLYCOSYLASE D"/>
    <property type="match status" value="1"/>
</dbReference>
<evidence type="ECO:0000256" key="2">
    <source>
        <dbReference type="SAM" id="MobiDB-lite"/>
    </source>
</evidence>
<reference evidence="5" key="1">
    <citation type="submission" date="2024-07" db="EMBL/GenBank/DDBJ databases">
        <title>Complete genome sequence of Verrucomicrobiaceae bacterium NT6N.</title>
        <authorList>
            <person name="Huang C."/>
            <person name="Takami H."/>
            <person name="Hamasaki K."/>
        </authorList>
    </citation>
    <scope>NUCLEOTIDE SEQUENCE</scope>
    <source>
        <strain evidence="5">NT6N</strain>
    </source>
</reference>
<sequence>MKQNDGRQSGSKGSDREDDSSEDSKPNKTIARKGAKLVIRKDGEGKPETGEPKGIRPEPRKLPTLPLVSVHEDEADSATQQGDDEVVRLESAAPPSREQQTSVKSQAAIFEERSVQPSEDIRQEEQWAENKSTGWWVAIGGACLLAVLVAVVVIGSQWKDIDDDGGKVPELTVVEEEDPFAGSPEKWFQERAGSIGKQGLAVLQSYMAATDDQNRSHWVRNPESYLKNVTDWSVSVKPRINDITEKQWAISHTDDTAYLTLSTEDENFMPFRAYFVRQNEQLKLDWHASTAWSEISIAAMREKLLEREKKVAEIKANARAQQAEADEAYARKMQAYEAALKASQSQQVKEHVVASGETVTAIATRYGVTAHDLKSHNGLTDSFLKIGQRLKIPTKGGGASDLTAAPVKPVKPKALTEPEMPALAIQEPTLVRCLLRRRDEFYAGPYNDKEHSAFMILAPDKSRYLWAYADKDSELDLELRKLLDHGRFVVDLKKDIRVTVRVRSGKKDALPSQLELMELVHPEWVSP</sequence>
<name>A0AAT9FHU8_9BACT</name>
<feature type="region of interest" description="Disordered" evidence="2">
    <location>
        <begin position="1"/>
        <end position="84"/>
    </location>
</feature>
<feature type="domain" description="LysM" evidence="4">
    <location>
        <begin position="349"/>
        <end position="392"/>
    </location>
</feature>
<dbReference type="SUPFAM" id="SSF54106">
    <property type="entry name" value="LysM domain"/>
    <property type="match status" value="1"/>
</dbReference>
<accession>A0AAT9FHU8</accession>
<keyword evidence="1" id="KW-0175">Coiled coil</keyword>
<dbReference type="EMBL" id="AP026866">
    <property type="protein sequence ID" value="BDS05534.1"/>
    <property type="molecule type" value="Genomic_DNA"/>
</dbReference>
<feature type="compositionally biased region" description="Basic and acidic residues" evidence="2">
    <location>
        <begin position="39"/>
        <end position="61"/>
    </location>
</feature>
<organism evidence="5">
    <name type="scientific">Oceaniferula spumae</name>
    <dbReference type="NCBI Taxonomy" id="2979115"/>
    <lineage>
        <taxon>Bacteria</taxon>
        <taxon>Pseudomonadati</taxon>
        <taxon>Verrucomicrobiota</taxon>
        <taxon>Verrucomicrobiia</taxon>
        <taxon>Verrucomicrobiales</taxon>
        <taxon>Verrucomicrobiaceae</taxon>
        <taxon>Oceaniferula</taxon>
    </lineage>
</organism>
<dbReference type="Pfam" id="PF01476">
    <property type="entry name" value="LysM"/>
    <property type="match status" value="1"/>
</dbReference>
<dbReference type="PROSITE" id="PS51782">
    <property type="entry name" value="LYSM"/>
    <property type="match status" value="1"/>
</dbReference>
<evidence type="ECO:0000313" key="5">
    <source>
        <dbReference type="EMBL" id="BDS05534.1"/>
    </source>
</evidence>
<dbReference type="SMART" id="SM00257">
    <property type="entry name" value="LysM"/>
    <property type="match status" value="1"/>
</dbReference>
<feature type="coiled-coil region" evidence="1">
    <location>
        <begin position="297"/>
        <end position="331"/>
    </location>
</feature>
<keyword evidence="3" id="KW-0812">Transmembrane</keyword>
<dbReference type="Gene3D" id="3.10.350.10">
    <property type="entry name" value="LysM domain"/>
    <property type="match status" value="1"/>
</dbReference>
<evidence type="ECO:0000256" key="3">
    <source>
        <dbReference type="SAM" id="Phobius"/>
    </source>
</evidence>
<dbReference type="KEGG" id="osu:NT6N_05740"/>
<feature type="transmembrane region" description="Helical" evidence="3">
    <location>
        <begin position="135"/>
        <end position="158"/>
    </location>
</feature>
<gene>
    <name evidence="5" type="ORF">NT6N_05740</name>
</gene>
<proteinExistence type="predicted"/>
<dbReference type="InterPro" id="IPR018392">
    <property type="entry name" value="LysM"/>
</dbReference>
<protein>
    <recommendedName>
        <fullName evidence="4">LysM domain-containing protein</fullName>
    </recommendedName>
</protein>
<dbReference type="AlphaFoldDB" id="A0AAT9FHU8"/>
<dbReference type="CDD" id="cd00118">
    <property type="entry name" value="LysM"/>
    <property type="match status" value="1"/>
</dbReference>
<dbReference type="PANTHER" id="PTHR33734">
    <property type="entry name" value="LYSM DOMAIN-CONTAINING GPI-ANCHORED PROTEIN 2"/>
    <property type="match status" value="1"/>
</dbReference>
<keyword evidence="3" id="KW-1133">Transmembrane helix</keyword>
<dbReference type="InterPro" id="IPR036779">
    <property type="entry name" value="LysM_dom_sf"/>
</dbReference>